<dbReference type="Pfam" id="PF13470">
    <property type="entry name" value="PIN_3"/>
    <property type="match status" value="1"/>
</dbReference>
<dbReference type="SUPFAM" id="SSF88723">
    <property type="entry name" value="PIN domain-like"/>
    <property type="match status" value="1"/>
</dbReference>
<evidence type="ECO:0000313" key="3">
    <source>
        <dbReference type="EMBL" id="UOE36793.1"/>
    </source>
</evidence>
<evidence type="ECO:0000259" key="1">
    <source>
        <dbReference type="Pfam" id="PF13470"/>
    </source>
</evidence>
<dbReference type="InterPro" id="IPR002716">
    <property type="entry name" value="PIN_dom"/>
</dbReference>
<dbReference type="RefSeq" id="WP_243520997.1">
    <property type="nucleotide sequence ID" value="NZ_CP094538.1"/>
</dbReference>
<dbReference type="InterPro" id="IPR029060">
    <property type="entry name" value="PIN-like_dom_sf"/>
</dbReference>
<dbReference type="Pfam" id="PF26343">
    <property type="entry name" value="VapC50_C"/>
    <property type="match status" value="1"/>
</dbReference>
<accession>A0ABY4BGB4</accession>
<feature type="domain" description="VapC50 C-terminal" evidence="2">
    <location>
        <begin position="133"/>
        <end position="186"/>
    </location>
</feature>
<organism evidence="3 4">
    <name type="scientific">Hymenobacter monticola</name>
    <dbReference type="NCBI Taxonomy" id="1705399"/>
    <lineage>
        <taxon>Bacteria</taxon>
        <taxon>Pseudomonadati</taxon>
        <taxon>Bacteroidota</taxon>
        <taxon>Cytophagia</taxon>
        <taxon>Cytophagales</taxon>
        <taxon>Hymenobacteraceae</taxon>
        <taxon>Hymenobacter</taxon>
    </lineage>
</organism>
<keyword evidence="4" id="KW-1185">Reference proteome</keyword>
<evidence type="ECO:0000259" key="2">
    <source>
        <dbReference type="Pfam" id="PF26343"/>
    </source>
</evidence>
<reference evidence="3 4" key="1">
    <citation type="submission" date="2022-03" db="EMBL/GenBank/DDBJ databases">
        <title>Hymenobactersp. isolated from the air.</title>
        <authorList>
            <person name="Won M."/>
            <person name="Kwon S.-W."/>
        </authorList>
    </citation>
    <scope>NUCLEOTIDE SEQUENCE [LARGE SCALE GENOMIC DNA]</scope>
    <source>
        <strain evidence="3 4">KACC 22596</strain>
        <plasmid evidence="3 4">unnamed4</plasmid>
    </source>
</reference>
<dbReference type="Proteomes" id="UP000831390">
    <property type="component" value="Plasmid unnamed4"/>
</dbReference>
<geneLocation type="plasmid" evidence="3 4">
    <name>unnamed4</name>
</geneLocation>
<name>A0ABY4BGB4_9BACT</name>
<evidence type="ECO:0000313" key="4">
    <source>
        <dbReference type="Proteomes" id="UP000831390"/>
    </source>
</evidence>
<feature type="domain" description="PIN" evidence="1">
    <location>
        <begin position="10"/>
        <end position="115"/>
    </location>
</feature>
<gene>
    <name evidence="3" type="ORF">MTP16_25285</name>
</gene>
<proteinExistence type="predicted"/>
<dbReference type="EMBL" id="CP094538">
    <property type="protein sequence ID" value="UOE36793.1"/>
    <property type="molecule type" value="Genomic_DNA"/>
</dbReference>
<dbReference type="InterPro" id="IPR058652">
    <property type="entry name" value="VapC50_C"/>
</dbReference>
<keyword evidence="3" id="KW-0614">Plasmid</keyword>
<protein>
    <submittedName>
        <fullName evidence="3">PIN domain-containing protein</fullName>
    </submittedName>
</protein>
<sequence length="197" mass="21687">MIHSPRFIAVLDACVLYPVPIRDLLLSLASAGLYKPKWSALIQDEWSRNLLAKRSDLTAAQLQRTATMMNTAFPDADVEGYEVFIPALALPDPNDRHVLAAALRSQADVIVTTNLKDFPVPYIRTFDIEVQHPDEFIGNLIDLNPAKALEAFRQQVARLKNPPIAAAQVLDNLRKSSLPATATRLEALLSPPLTPSA</sequence>